<reference evidence="2 3" key="1">
    <citation type="journal article" date="2011" name="J. Bacteriol.">
        <title>Genome sequence of 'Pedosphaera parvula' Ellin514, an aerobic Verrucomicrobial isolate from pasture soil.</title>
        <authorList>
            <person name="Kant R."/>
            <person name="van Passel M.W."/>
            <person name="Sangwan P."/>
            <person name="Palva A."/>
            <person name="Lucas S."/>
            <person name="Copeland A."/>
            <person name="Lapidus A."/>
            <person name="Glavina Del Rio T."/>
            <person name="Dalin E."/>
            <person name="Tice H."/>
            <person name="Bruce D."/>
            <person name="Goodwin L."/>
            <person name="Pitluck S."/>
            <person name="Chertkov O."/>
            <person name="Larimer F.W."/>
            <person name="Land M.L."/>
            <person name="Hauser L."/>
            <person name="Brettin T.S."/>
            <person name="Detter J.C."/>
            <person name="Han S."/>
            <person name="de Vos W.M."/>
            <person name="Janssen P.H."/>
            <person name="Smidt H."/>
        </authorList>
    </citation>
    <scope>NUCLEOTIDE SEQUENCE [LARGE SCALE GENOMIC DNA]</scope>
    <source>
        <strain evidence="2 3">Ellin514</strain>
    </source>
</reference>
<dbReference type="AlphaFoldDB" id="B9XG74"/>
<accession>B9XG74</accession>
<dbReference type="Pfam" id="PF16980">
    <property type="entry name" value="CitMHS_2"/>
    <property type="match status" value="1"/>
</dbReference>
<feature type="transmembrane region" description="Helical" evidence="1">
    <location>
        <begin position="397"/>
        <end position="417"/>
    </location>
</feature>
<evidence type="ECO:0000313" key="2">
    <source>
        <dbReference type="EMBL" id="EEF61236.1"/>
    </source>
</evidence>
<keyword evidence="1" id="KW-0472">Membrane</keyword>
<dbReference type="OrthoDB" id="9765532at2"/>
<evidence type="ECO:0000256" key="1">
    <source>
        <dbReference type="SAM" id="Phobius"/>
    </source>
</evidence>
<comment type="caution">
    <text evidence="2">The sequence shown here is derived from an EMBL/GenBank/DDBJ whole genome shotgun (WGS) entry which is preliminary data.</text>
</comment>
<gene>
    <name evidence="2" type="ORF">Cflav_PD3953</name>
</gene>
<feature type="transmembrane region" description="Helical" evidence="1">
    <location>
        <begin position="176"/>
        <end position="197"/>
    </location>
</feature>
<evidence type="ECO:0000313" key="3">
    <source>
        <dbReference type="Proteomes" id="UP000003688"/>
    </source>
</evidence>
<name>B9XG74_PEDPL</name>
<feature type="transmembrane region" description="Helical" evidence="1">
    <location>
        <begin position="218"/>
        <end position="239"/>
    </location>
</feature>
<feature type="transmembrane region" description="Helical" evidence="1">
    <location>
        <begin position="69"/>
        <end position="88"/>
    </location>
</feature>
<feature type="transmembrane region" description="Helical" evidence="1">
    <location>
        <begin position="12"/>
        <end position="30"/>
    </location>
</feature>
<feature type="transmembrane region" description="Helical" evidence="1">
    <location>
        <begin position="100"/>
        <end position="123"/>
    </location>
</feature>
<protein>
    <submittedName>
        <fullName evidence="2">Citrate transporter</fullName>
    </submittedName>
</protein>
<keyword evidence="1" id="KW-0812">Transmembrane</keyword>
<dbReference type="InterPro" id="IPR031566">
    <property type="entry name" value="CitMHS_2"/>
</dbReference>
<feature type="transmembrane region" description="Helical" evidence="1">
    <location>
        <begin position="354"/>
        <end position="371"/>
    </location>
</feature>
<proteinExistence type="predicted"/>
<feature type="transmembrane region" description="Helical" evidence="1">
    <location>
        <begin position="278"/>
        <end position="296"/>
    </location>
</feature>
<feature type="transmembrane region" description="Helical" evidence="1">
    <location>
        <begin position="36"/>
        <end position="57"/>
    </location>
</feature>
<dbReference type="EMBL" id="ABOX02000011">
    <property type="protein sequence ID" value="EEF61236.1"/>
    <property type="molecule type" value="Genomic_DNA"/>
</dbReference>
<feature type="transmembrane region" description="Helical" evidence="1">
    <location>
        <begin position="135"/>
        <end position="156"/>
    </location>
</feature>
<organism evidence="2 3">
    <name type="scientific">Pedosphaera parvula (strain Ellin514)</name>
    <dbReference type="NCBI Taxonomy" id="320771"/>
    <lineage>
        <taxon>Bacteria</taxon>
        <taxon>Pseudomonadati</taxon>
        <taxon>Verrucomicrobiota</taxon>
        <taxon>Pedosphaerae</taxon>
        <taxon>Pedosphaerales</taxon>
        <taxon>Pedosphaeraceae</taxon>
        <taxon>Pedosphaera</taxon>
    </lineage>
</organism>
<dbReference type="RefSeq" id="WP_007414820.1">
    <property type="nucleotide sequence ID" value="NZ_ABOX02000011.1"/>
</dbReference>
<keyword evidence="3" id="KW-1185">Reference proteome</keyword>
<dbReference type="Proteomes" id="UP000003688">
    <property type="component" value="Unassembled WGS sequence"/>
</dbReference>
<sequence length="421" mass="46346">MENAIVPHPLAMLPFSLLLAAIALAPLFFADWWGKHYPKICLILASIVVVYYCVGLNASSSVLHTAREYISFIALVGSLFVVSGGIHIGVKGESTPLANVLFLLVGALLANVLGTTGASMLLIRPWIRMNKYRITTHHITFFIFIISNVGGCLTPVGDPPLFLGYLSGVPFWWVMLQGWPIWLTGVGILLVMFYFVDSHNYHRAPKPVREHLTGHEKWTITGTTNLLFLAIIFAAVFVSRPFLLREMLMVAAATASYFITRKEVHEANHFNLNPVKEVAILFIAIFATMLPALDWLAANASKICGAAPATFYFGSGTLSSVLDNAPTYLSFLNALFGVTGTHDVHLLLAQSPKVILAISIGSVFFGANTYIGNGPNFMVKAIADQQHVHTPTFGGYILRHTIPFMLPMILIVWFIFFRHAN</sequence>
<keyword evidence="1" id="KW-1133">Transmembrane helix</keyword>
<feature type="transmembrane region" description="Helical" evidence="1">
    <location>
        <begin position="328"/>
        <end position="347"/>
    </location>
</feature>